<dbReference type="RefSeq" id="WP_230740928.1">
    <property type="nucleotide sequence ID" value="NZ_JAJNDB010000011.1"/>
</dbReference>
<dbReference type="SUPFAM" id="SSF53850">
    <property type="entry name" value="Periplasmic binding protein-like II"/>
    <property type="match status" value="1"/>
</dbReference>
<dbReference type="EMBL" id="JAJNDB010000011">
    <property type="protein sequence ID" value="MCD2198203.1"/>
    <property type="molecule type" value="Genomic_DNA"/>
</dbReference>
<organism evidence="1 2">
    <name type="scientific">Actinomycetospora endophytica</name>
    <dbReference type="NCBI Taxonomy" id="2291215"/>
    <lineage>
        <taxon>Bacteria</taxon>
        <taxon>Bacillati</taxon>
        <taxon>Actinomycetota</taxon>
        <taxon>Actinomycetes</taxon>
        <taxon>Pseudonocardiales</taxon>
        <taxon>Pseudonocardiaceae</taxon>
        <taxon>Actinomycetospora</taxon>
    </lineage>
</organism>
<dbReference type="Proteomes" id="UP001199469">
    <property type="component" value="Unassembled WGS sequence"/>
</dbReference>
<name>A0ABS8PIV6_9PSEU</name>
<sequence length="296" mass="32252">MHTLDLTYVGHGLHEELVAYVADQEGFPEQEGVHLAVRDGVSWDDERLRRGATIGLGRSVFARLTDGVEWTALSVSTHRPLFWFVGGPHVGAMEDLRGRRLLVHAPHTAPGCFARIVLRRHGLDPDHDLECVVRPPGDYAMDLRRLRAGEVDAAYLGSTLDPAQVAAEEGFHELAWVGDHLAVPTVGLAVDPAVVSLDDPAVAAAVRAQRRALALLAADPETAVAYLQRFLGRDTPDEVRRYHDRFVAPWFTSDGQVDLAAADEGLAAVADELGVAHVPRAADVYRTEHVARSARL</sequence>
<evidence type="ECO:0000313" key="1">
    <source>
        <dbReference type="EMBL" id="MCD2198203.1"/>
    </source>
</evidence>
<gene>
    <name evidence="1" type="ORF">LQ327_33020</name>
</gene>
<protein>
    <submittedName>
        <fullName evidence="1">ABC transporter substrate-binding protein</fullName>
    </submittedName>
</protein>
<comment type="caution">
    <text evidence="1">The sequence shown here is derived from an EMBL/GenBank/DDBJ whole genome shotgun (WGS) entry which is preliminary data.</text>
</comment>
<dbReference type="Gene3D" id="3.40.190.10">
    <property type="entry name" value="Periplasmic binding protein-like II"/>
    <property type="match status" value="2"/>
</dbReference>
<reference evidence="1 2" key="1">
    <citation type="submission" date="2021-11" db="EMBL/GenBank/DDBJ databases">
        <title>Draft genome sequence of Actinomycetospora sp. SF1 isolated from the rhizosphere soil.</title>
        <authorList>
            <person name="Duangmal K."/>
            <person name="Chantavorakit T."/>
        </authorList>
    </citation>
    <scope>NUCLEOTIDE SEQUENCE [LARGE SCALE GENOMIC DNA]</scope>
    <source>
        <strain evidence="1 2">TBRC 5722</strain>
    </source>
</reference>
<accession>A0ABS8PIV6</accession>
<proteinExistence type="predicted"/>
<evidence type="ECO:0000313" key="2">
    <source>
        <dbReference type="Proteomes" id="UP001199469"/>
    </source>
</evidence>
<keyword evidence="2" id="KW-1185">Reference proteome</keyword>